<dbReference type="RefSeq" id="WP_188156927.1">
    <property type="nucleotide sequence ID" value="NZ_CP061280.1"/>
</dbReference>
<reference evidence="2 3" key="1">
    <citation type="submission" date="2020-09" db="EMBL/GenBank/DDBJ databases">
        <title>Mannheimia bovis sp.nov., isolated from a cow.</title>
        <authorList>
            <person name="Li F."/>
        </authorList>
    </citation>
    <scope>NUCLEOTIDE SEQUENCE [LARGE SCALE GENOMIC DNA]</scope>
    <source>
        <strain evidence="2 3">ZY190616</strain>
    </source>
</reference>
<feature type="region of interest" description="Disordered" evidence="1">
    <location>
        <begin position="21"/>
        <end position="67"/>
    </location>
</feature>
<keyword evidence="3" id="KW-1185">Reference proteome</keyword>
<name>A0A7H1C2Y9_9PAST</name>
<evidence type="ECO:0000313" key="3">
    <source>
        <dbReference type="Proteomes" id="UP000576260"/>
    </source>
</evidence>
<dbReference type="EMBL" id="CP061280">
    <property type="protein sequence ID" value="QNS15344.1"/>
    <property type="molecule type" value="Genomic_DNA"/>
</dbReference>
<gene>
    <name evidence="2" type="ORF">ICJ55_00890</name>
</gene>
<sequence length="67" mass="6980">MKKSFLTFATSCAFLTACGTSSKQYNVDDPNLLPSGTLEPVAGSGASQGSYSLPSDIKPTSMPDTMK</sequence>
<accession>A0A7H1C2Y9</accession>
<protein>
    <recommendedName>
        <fullName evidence="4">Lipoprotein</fullName>
    </recommendedName>
</protein>
<dbReference type="PROSITE" id="PS51257">
    <property type="entry name" value="PROKAR_LIPOPROTEIN"/>
    <property type="match status" value="1"/>
</dbReference>
<dbReference type="Proteomes" id="UP000576260">
    <property type="component" value="Chromosome"/>
</dbReference>
<organism evidence="2 3">
    <name type="scientific">Mannheimia bovis</name>
    <dbReference type="NCBI Taxonomy" id="2770636"/>
    <lineage>
        <taxon>Bacteria</taxon>
        <taxon>Pseudomonadati</taxon>
        <taxon>Pseudomonadota</taxon>
        <taxon>Gammaproteobacteria</taxon>
        <taxon>Pasteurellales</taxon>
        <taxon>Pasteurellaceae</taxon>
        <taxon>Mannheimia</taxon>
    </lineage>
</organism>
<proteinExistence type="predicted"/>
<evidence type="ECO:0000313" key="2">
    <source>
        <dbReference type="EMBL" id="QNS15344.1"/>
    </source>
</evidence>
<evidence type="ECO:0000256" key="1">
    <source>
        <dbReference type="SAM" id="MobiDB-lite"/>
    </source>
</evidence>
<dbReference type="AlphaFoldDB" id="A0A7H1C2Y9"/>
<evidence type="ECO:0008006" key="4">
    <source>
        <dbReference type="Google" id="ProtNLM"/>
    </source>
</evidence>
<dbReference type="KEGG" id="mbos:ICJ55_00890"/>